<name>A0A1Q5UN91_9EURO</name>
<comment type="caution">
    <text evidence="1">The sequence shown here is derived from an EMBL/GenBank/DDBJ whole genome shotgun (WGS) entry which is preliminary data.</text>
</comment>
<dbReference type="InterPro" id="IPR017945">
    <property type="entry name" value="DHBP_synth_RibB-like_a/b_dom"/>
</dbReference>
<evidence type="ECO:0000313" key="1">
    <source>
        <dbReference type="EMBL" id="OKP13947.1"/>
    </source>
</evidence>
<keyword evidence="2" id="KW-1185">Reference proteome</keyword>
<dbReference type="SUPFAM" id="SSF55821">
    <property type="entry name" value="YrdC/RibB"/>
    <property type="match status" value="1"/>
</dbReference>
<reference evidence="1 2" key="1">
    <citation type="submission" date="2016-10" db="EMBL/GenBank/DDBJ databases">
        <title>Genome sequence of the ascomycete fungus Penicillium subrubescens.</title>
        <authorList>
            <person name="De Vries R.P."/>
            <person name="Peng M."/>
            <person name="Dilokpimol A."/>
            <person name="Hilden K."/>
            <person name="Makela M.R."/>
            <person name="Grigoriev I."/>
            <person name="Riley R."/>
            <person name="Granchi Z."/>
        </authorList>
    </citation>
    <scope>NUCLEOTIDE SEQUENCE [LARGE SCALE GENOMIC DNA]</scope>
    <source>
        <strain evidence="1 2">CBS 132785</strain>
    </source>
</reference>
<dbReference type="AlphaFoldDB" id="A0A1Q5UN91"/>
<dbReference type="Proteomes" id="UP000186955">
    <property type="component" value="Unassembled WGS sequence"/>
</dbReference>
<dbReference type="EMBL" id="MNBE01000121">
    <property type="protein sequence ID" value="OKP13947.1"/>
    <property type="molecule type" value="Genomic_DNA"/>
</dbReference>
<dbReference type="Gene3D" id="3.90.870.10">
    <property type="entry name" value="DHBP synthase"/>
    <property type="match status" value="1"/>
</dbReference>
<evidence type="ECO:0000313" key="2">
    <source>
        <dbReference type="Proteomes" id="UP000186955"/>
    </source>
</evidence>
<accession>A0A1Q5UN91</accession>
<sequence>MLVNGGEFQEELSKLATNAELPLLGSSANLTGTGTKVAVEDIQPEIRAAADIIVDYGRQKYSHPRPSSTMINFNELRVLRFGACYEVIQDAFSRFYGLSLPNDPGRDILFSGHLRQDCDSN</sequence>
<organism evidence="1 2">
    <name type="scientific">Penicillium subrubescens</name>
    <dbReference type="NCBI Taxonomy" id="1316194"/>
    <lineage>
        <taxon>Eukaryota</taxon>
        <taxon>Fungi</taxon>
        <taxon>Dikarya</taxon>
        <taxon>Ascomycota</taxon>
        <taxon>Pezizomycotina</taxon>
        <taxon>Eurotiomycetes</taxon>
        <taxon>Eurotiomycetidae</taxon>
        <taxon>Eurotiales</taxon>
        <taxon>Aspergillaceae</taxon>
        <taxon>Penicillium</taxon>
    </lineage>
</organism>
<gene>
    <name evidence="1" type="ORF">PENSUB_354</name>
</gene>
<proteinExistence type="predicted"/>
<protein>
    <recommendedName>
        <fullName evidence="3">YrdC-like domain-containing protein</fullName>
    </recommendedName>
</protein>
<evidence type="ECO:0008006" key="3">
    <source>
        <dbReference type="Google" id="ProtNLM"/>
    </source>
</evidence>